<feature type="region of interest" description="Disordered" evidence="1">
    <location>
        <begin position="22"/>
        <end position="52"/>
    </location>
</feature>
<protein>
    <submittedName>
        <fullName evidence="3">Uncharacterized protein</fullName>
    </submittedName>
</protein>
<sequence length="143" mass="15608">MRSIFLLLAAVLATADAFTPRIPMRRPRPPLADDTTKDSINDGSSSSGTPQAFFDQLIDHSNPSLGTFPVRYWYDTTPWRGPGSPIVFETPGEVDASGYTFALGNTSMDGRIAAENRCGDGVARASLFRQVDPGREFDDGEYE</sequence>
<comment type="caution">
    <text evidence="3">The sequence shown here is derived from an EMBL/GenBank/DDBJ whole genome shotgun (WGS) entry which is preliminary data.</text>
</comment>
<gene>
    <name evidence="3" type="ORF">TI39_contig4325g00006</name>
</gene>
<feature type="compositionally biased region" description="Polar residues" evidence="1">
    <location>
        <begin position="41"/>
        <end position="50"/>
    </location>
</feature>
<dbReference type="STRING" id="1047168.A0A0F4G7M9"/>
<feature type="signal peptide" evidence="2">
    <location>
        <begin position="1"/>
        <end position="17"/>
    </location>
</feature>
<keyword evidence="4" id="KW-1185">Reference proteome</keyword>
<evidence type="ECO:0000313" key="4">
    <source>
        <dbReference type="Proteomes" id="UP000033647"/>
    </source>
</evidence>
<dbReference type="InterPro" id="IPR029058">
    <property type="entry name" value="AB_hydrolase_fold"/>
</dbReference>
<feature type="chain" id="PRO_5002468227" evidence="2">
    <location>
        <begin position="18"/>
        <end position="143"/>
    </location>
</feature>
<dbReference type="AlphaFoldDB" id="A0A0F4G7M9"/>
<evidence type="ECO:0000256" key="1">
    <source>
        <dbReference type="SAM" id="MobiDB-lite"/>
    </source>
</evidence>
<organism evidence="3 4">
    <name type="scientific">Zymoseptoria brevis</name>
    <dbReference type="NCBI Taxonomy" id="1047168"/>
    <lineage>
        <taxon>Eukaryota</taxon>
        <taxon>Fungi</taxon>
        <taxon>Dikarya</taxon>
        <taxon>Ascomycota</taxon>
        <taxon>Pezizomycotina</taxon>
        <taxon>Dothideomycetes</taxon>
        <taxon>Dothideomycetidae</taxon>
        <taxon>Mycosphaerellales</taxon>
        <taxon>Mycosphaerellaceae</taxon>
        <taxon>Zymoseptoria</taxon>
    </lineage>
</organism>
<evidence type="ECO:0000313" key="3">
    <source>
        <dbReference type="EMBL" id="KJX93378.1"/>
    </source>
</evidence>
<keyword evidence="2" id="KW-0732">Signal</keyword>
<dbReference type="Gene3D" id="3.40.50.1820">
    <property type="entry name" value="alpha/beta hydrolase"/>
    <property type="match status" value="1"/>
</dbReference>
<reference evidence="3 4" key="1">
    <citation type="submission" date="2015-03" db="EMBL/GenBank/DDBJ databases">
        <title>RNA-seq based gene annotation and comparative genomics of four Zymoseptoria species reveal species-specific pathogenicity related genes and transposable element activity.</title>
        <authorList>
            <person name="Grandaubert J."/>
            <person name="Bhattacharyya A."/>
            <person name="Stukenbrock E.H."/>
        </authorList>
    </citation>
    <scope>NUCLEOTIDE SEQUENCE [LARGE SCALE GENOMIC DNA]</scope>
    <source>
        <strain evidence="3 4">Zb18110</strain>
    </source>
</reference>
<accession>A0A0F4G7M9</accession>
<proteinExistence type="predicted"/>
<dbReference type="OrthoDB" id="1735038at2759"/>
<dbReference type="Proteomes" id="UP000033647">
    <property type="component" value="Unassembled WGS sequence"/>
</dbReference>
<evidence type="ECO:0000256" key="2">
    <source>
        <dbReference type="SAM" id="SignalP"/>
    </source>
</evidence>
<name>A0A0F4G7M9_9PEZI</name>
<dbReference type="EMBL" id="LAFY01004284">
    <property type="protein sequence ID" value="KJX93378.1"/>
    <property type="molecule type" value="Genomic_DNA"/>
</dbReference>